<keyword evidence="1" id="KW-1133">Transmembrane helix</keyword>
<comment type="caution">
    <text evidence="2">The sequence shown here is derived from an EMBL/GenBank/DDBJ whole genome shotgun (WGS) entry which is preliminary data.</text>
</comment>
<feature type="transmembrane region" description="Helical" evidence="1">
    <location>
        <begin position="60"/>
        <end position="81"/>
    </location>
</feature>
<feature type="transmembrane region" description="Helical" evidence="1">
    <location>
        <begin position="31"/>
        <end position="51"/>
    </location>
</feature>
<evidence type="ECO:0000256" key="1">
    <source>
        <dbReference type="SAM" id="Phobius"/>
    </source>
</evidence>
<keyword evidence="1" id="KW-0812">Transmembrane</keyword>
<proteinExistence type="predicted"/>
<dbReference type="Proteomes" id="UP000479756">
    <property type="component" value="Unassembled WGS sequence"/>
</dbReference>
<organism evidence="2 3">
    <name type="scientific">Galbitalea soli</name>
    <dbReference type="NCBI Taxonomy" id="1268042"/>
    <lineage>
        <taxon>Bacteria</taxon>
        <taxon>Bacillati</taxon>
        <taxon>Actinomycetota</taxon>
        <taxon>Actinomycetes</taxon>
        <taxon>Micrococcales</taxon>
        <taxon>Microbacteriaceae</taxon>
        <taxon>Galbitalea</taxon>
    </lineage>
</organism>
<name>A0A7C9TSC0_9MICO</name>
<accession>A0A7C9TSC0</accession>
<feature type="transmembrane region" description="Helical" evidence="1">
    <location>
        <begin position="93"/>
        <end position="112"/>
    </location>
</feature>
<feature type="transmembrane region" description="Helical" evidence="1">
    <location>
        <begin position="132"/>
        <end position="152"/>
    </location>
</feature>
<dbReference type="AlphaFoldDB" id="A0A7C9TSC0"/>
<reference evidence="2 3" key="1">
    <citation type="journal article" date="2014" name="Int. J. Syst. Evol. Microbiol.">
        <title>Description of Galbitalea soli gen. nov., sp. nov., and Frondihabitans sucicola sp. nov.</title>
        <authorList>
            <person name="Kim S.J."/>
            <person name="Lim J.M."/>
            <person name="Ahn J.H."/>
            <person name="Weon H.Y."/>
            <person name="Hamada M."/>
            <person name="Suzuki K."/>
            <person name="Ahn T.Y."/>
            <person name="Kwon S.W."/>
        </authorList>
    </citation>
    <scope>NUCLEOTIDE SEQUENCE [LARGE SCALE GENOMIC DNA]</scope>
    <source>
        <strain evidence="2 3">NBRC 108727</strain>
    </source>
</reference>
<keyword evidence="3" id="KW-1185">Reference proteome</keyword>
<feature type="transmembrane region" description="Helical" evidence="1">
    <location>
        <begin position="7"/>
        <end position="25"/>
    </location>
</feature>
<sequence>MSTIMRTWLAFAAIGAGIIHLALVISSPLPVALALLAVGALETAWGALVLARGRIARPRAVLFSALLPVLGWAILVTLSTVFVRPDLASPLGFIPMGIASVLDLAVALALAIALRRGADPAAHGRELPAGRYLLGLLAGALLVGTLTTPALASTQAGQHAHHHGGPAFVLDDPHAGH</sequence>
<dbReference type="EMBL" id="JAAGWZ010000003">
    <property type="protein sequence ID" value="NEM91802.1"/>
    <property type="molecule type" value="Genomic_DNA"/>
</dbReference>
<dbReference type="RefSeq" id="WP_163473870.1">
    <property type="nucleotide sequence ID" value="NZ_JAAGWZ010000003.1"/>
</dbReference>
<evidence type="ECO:0000313" key="2">
    <source>
        <dbReference type="EMBL" id="NEM91802.1"/>
    </source>
</evidence>
<gene>
    <name evidence="2" type="ORF">G3T37_10590</name>
</gene>
<keyword evidence="1" id="KW-0472">Membrane</keyword>
<protein>
    <submittedName>
        <fullName evidence="2">Uncharacterized protein</fullName>
    </submittedName>
</protein>
<evidence type="ECO:0000313" key="3">
    <source>
        <dbReference type="Proteomes" id="UP000479756"/>
    </source>
</evidence>